<proteinExistence type="predicted"/>
<dbReference type="GO" id="GO:0008237">
    <property type="term" value="F:metallopeptidase activity"/>
    <property type="evidence" value="ECO:0007669"/>
    <property type="project" value="UniProtKB-KW"/>
</dbReference>
<dbReference type="Pfam" id="PF02517">
    <property type="entry name" value="Rce1-like"/>
    <property type="match status" value="1"/>
</dbReference>
<dbReference type="GO" id="GO:0080120">
    <property type="term" value="P:CAAX-box protein maturation"/>
    <property type="evidence" value="ECO:0007669"/>
    <property type="project" value="UniProtKB-ARBA"/>
</dbReference>
<keyword evidence="4" id="KW-1185">Reference proteome</keyword>
<feature type="transmembrane region" description="Helical" evidence="1">
    <location>
        <begin position="110"/>
        <end position="131"/>
    </location>
</feature>
<dbReference type="GO" id="GO:0004175">
    <property type="term" value="F:endopeptidase activity"/>
    <property type="evidence" value="ECO:0007669"/>
    <property type="project" value="UniProtKB-ARBA"/>
</dbReference>
<keyword evidence="3" id="KW-0482">Metalloprotease</keyword>
<keyword evidence="1" id="KW-0812">Transmembrane</keyword>
<protein>
    <submittedName>
        <fullName evidence="3">CPBP family intramembrane metalloprotease</fullName>
    </submittedName>
</protein>
<keyword evidence="1" id="KW-0472">Membrane</keyword>
<feature type="transmembrane region" description="Helical" evidence="1">
    <location>
        <begin position="12"/>
        <end position="31"/>
    </location>
</feature>
<keyword evidence="1" id="KW-1133">Transmembrane helix</keyword>
<name>A0A934I5L8_9MICO</name>
<evidence type="ECO:0000256" key="1">
    <source>
        <dbReference type="SAM" id="Phobius"/>
    </source>
</evidence>
<organism evidence="3 4">
    <name type="scientific">Sanguibacter suaedae</name>
    <dbReference type="NCBI Taxonomy" id="2795737"/>
    <lineage>
        <taxon>Bacteria</taxon>
        <taxon>Bacillati</taxon>
        <taxon>Actinomycetota</taxon>
        <taxon>Actinomycetes</taxon>
        <taxon>Micrococcales</taxon>
        <taxon>Sanguibacteraceae</taxon>
        <taxon>Sanguibacter</taxon>
    </lineage>
</organism>
<evidence type="ECO:0000259" key="2">
    <source>
        <dbReference type="Pfam" id="PF02517"/>
    </source>
</evidence>
<evidence type="ECO:0000313" key="4">
    <source>
        <dbReference type="Proteomes" id="UP000602087"/>
    </source>
</evidence>
<accession>A0A934I5L8</accession>
<dbReference type="Proteomes" id="UP000602087">
    <property type="component" value="Unassembled WGS sequence"/>
</dbReference>
<sequence>MNDLLSHLQSLAPHPAVVVTLVVAVVGLVIYEPVSGRRSHARFVAEEAVHGESARLRFYRSWTLQGCASAVAAILLVLALPGVGLGDIGFRVPDVAGLDRFGITGGSTSTATLAGMLTGLLIAIVGVVVIGKLNARKAAGKPAKEPQGQMKAILPMLPRTSAGRRGWAMLSLSAGVTEEITYRGLILLTLAVALPDTTPRAALIVVAAVLFGVAHWYQGWTGILTTGFVGGVMAGLYLSTGSLLIVMVLHTLIDLRALLIPVPAATTDEGTHDDPAGRTPATA</sequence>
<dbReference type="InterPro" id="IPR003675">
    <property type="entry name" value="Rce1/LyrA-like_dom"/>
</dbReference>
<feature type="domain" description="CAAX prenyl protease 2/Lysostaphin resistance protein A-like" evidence="2">
    <location>
        <begin position="167"/>
        <end position="255"/>
    </location>
</feature>
<gene>
    <name evidence="3" type="ORF">JAV76_11495</name>
</gene>
<comment type="caution">
    <text evidence="3">The sequence shown here is derived from an EMBL/GenBank/DDBJ whole genome shotgun (WGS) entry which is preliminary data.</text>
</comment>
<reference evidence="3" key="1">
    <citation type="submission" date="2020-12" db="EMBL/GenBank/DDBJ databases">
        <title>Sanguibacter suaedae sp. nov., isolated from Suaeda aralocaspica.</title>
        <authorList>
            <person name="Ma Q."/>
        </authorList>
    </citation>
    <scope>NUCLEOTIDE SEQUENCE</scope>
    <source>
        <strain evidence="3">YZGR15</strain>
    </source>
</reference>
<dbReference type="RefSeq" id="WP_198734205.1">
    <property type="nucleotide sequence ID" value="NZ_JAEINH010000009.1"/>
</dbReference>
<keyword evidence="3" id="KW-0645">Protease</keyword>
<feature type="transmembrane region" description="Helical" evidence="1">
    <location>
        <begin position="67"/>
        <end position="90"/>
    </location>
</feature>
<feature type="transmembrane region" description="Helical" evidence="1">
    <location>
        <begin position="201"/>
        <end position="217"/>
    </location>
</feature>
<dbReference type="AlphaFoldDB" id="A0A934I5L8"/>
<feature type="transmembrane region" description="Helical" evidence="1">
    <location>
        <begin position="223"/>
        <end position="249"/>
    </location>
</feature>
<dbReference type="EMBL" id="JAEINH010000009">
    <property type="protein sequence ID" value="MBI9115638.1"/>
    <property type="molecule type" value="Genomic_DNA"/>
</dbReference>
<evidence type="ECO:0000313" key="3">
    <source>
        <dbReference type="EMBL" id="MBI9115638.1"/>
    </source>
</evidence>
<keyword evidence="3" id="KW-0378">Hydrolase</keyword>